<dbReference type="GO" id="GO:0003887">
    <property type="term" value="F:DNA-directed DNA polymerase activity"/>
    <property type="evidence" value="ECO:0007669"/>
    <property type="project" value="UniProtKB-EC"/>
</dbReference>
<evidence type="ECO:0000259" key="1">
    <source>
        <dbReference type="Pfam" id="PF07733"/>
    </source>
</evidence>
<dbReference type="InterPro" id="IPR004805">
    <property type="entry name" value="DnaE2/DnaE/PolC"/>
</dbReference>
<dbReference type="AlphaFoldDB" id="K1U663"/>
<dbReference type="PANTHER" id="PTHR32294">
    <property type="entry name" value="DNA POLYMERASE III SUBUNIT ALPHA"/>
    <property type="match status" value="1"/>
</dbReference>
<sequence>MTKLPKYDVPEGYDSWSYLNKLCDDGLAERYGDGDQPAGETGQTLRERLDYELGVIQRMGYVDYFLIVWDFINYAKEHGIPVGPGRGSAAGSIVAYCLKITNIDP</sequence>
<accession>K1U663</accession>
<evidence type="ECO:0000313" key="2">
    <source>
        <dbReference type="EMBL" id="EKC75499.1"/>
    </source>
</evidence>
<feature type="domain" description="Bacterial DNA polymerase III alpha subunit NTPase" evidence="1">
    <location>
        <begin position="17"/>
        <end position="105"/>
    </location>
</feature>
<dbReference type="Pfam" id="PF07733">
    <property type="entry name" value="DNA_pol3_alpha"/>
    <property type="match status" value="1"/>
</dbReference>
<dbReference type="GO" id="GO:0008408">
    <property type="term" value="F:3'-5' exonuclease activity"/>
    <property type="evidence" value="ECO:0007669"/>
    <property type="project" value="InterPro"/>
</dbReference>
<gene>
    <name evidence="2" type="ORF">LEA_05170</name>
</gene>
<keyword evidence="2" id="KW-0808">Transferase</keyword>
<proteinExistence type="predicted"/>
<comment type="caution">
    <text evidence="2">The sequence shown here is derived from an EMBL/GenBank/DDBJ whole genome shotgun (WGS) entry which is preliminary data.</text>
</comment>
<protein>
    <submittedName>
        <fullName evidence="2">DNA polymerase III, alpha subunit</fullName>
        <ecNumber evidence="2">2.7.7.7</ecNumber>
    </submittedName>
</protein>
<feature type="non-terminal residue" evidence="2">
    <location>
        <position position="105"/>
    </location>
</feature>
<dbReference type="InterPro" id="IPR011708">
    <property type="entry name" value="DNA_pol3_alpha_NTPase_dom"/>
</dbReference>
<dbReference type="PANTHER" id="PTHR32294:SF0">
    <property type="entry name" value="DNA POLYMERASE III SUBUNIT ALPHA"/>
    <property type="match status" value="1"/>
</dbReference>
<keyword evidence="2" id="KW-0548">Nucleotidyltransferase</keyword>
<dbReference type="GO" id="GO:0006260">
    <property type="term" value="P:DNA replication"/>
    <property type="evidence" value="ECO:0007669"/>
    <property type="project" value="InterPro"/>
</dbReference>
<dbReference type="EMBL" id="AJWY01003384">
    <property type="protein sequence ID" value="EKC75499.1"/>
    <property type="molecule type" value="Genomic_DNA"/>
</dbReference>
<name>K1U663_9ZZZZ</name>
<reference evidence="2" key="1">
    <citation type="journal article" date="2013" name="Environ. Microbiol.">
        <title>Microbiota from the distal guts of lean and obese adolescents exhibit partial functional redundancy besides clear differences in community structure.</title>
        <authorList>
            <person name="Ferrer M."/>
            <person name="Ruiz A."/>
            <person name="Lanza F."/>
            <person name="Haange S.B."/>
            <person name="Oberbach A."/>
            <person name="Till H."/>
            <person name="Bargiela R."/>
            <person name="Campoy C."/>
            <person name="Segura M.T."/>
            <person name="Richter M."/>
            <person name="von Bergen M."/>
            <person name="Seifert J."/>
            <person name="Suarez A."/>
        </authorList>
    </citation>
    <scope>NUCLEOTIDE SEQUENCE</scope>
</reference>
<organism evidence="2">
    <name type="scientific">human gut metagenome</name>
    <dbReference type="NCBI Taxonomy" id="408170"/>
    <lineage>
        <taxon>unclassified sequences</taxon>
        <taxon>metagenomes</taxon>
        <taxon>organismal metagenomes</taxon>
    </lineage>
</organism>
<dbReference type="EC" id="2.7.7.7" evidence="2"/>